<keyword evidence="6" id="KW-1185">Reference proteome</keyword>
<evidence type="ECO:0000313" key="5">
    <source>
        <dbReference type="EnsemblMetazoa" id="tetur28g00730.1"/>
    </source>
</evidence>
<dbReference type="EMBL" id="CAEY01000737">
    <property type="status" value="NOT_ANNOTATED_CDS"/>
    <property type="molecule type" value="Genomic_DNA"/>
</dbReference>
<evidence type="ECO:0000256" key="2">
    <source>
        <dbReference type="SAM" id="MobiDB-lite"/>
    </source>
</evidence>
<organism evidence="5 6">
    <name type="scientific">Tetranychus urticae</name>
    <name type="common">Two-spotted spider mite</name>
    <dbReference type="NCBI Taxonomy" id="32264"/>
    <lineage>
        <taxon>Eukaryota</taxon>
        <taxon>Metazoa</taxon>
        <taxon>Ecdysozoa</taxon>
        <taxon>Arthropoda</taxon>
        <taxon>Chelicerata</taxon>
        <taxon>Arachnida</taxon>
        <taxon>Acari</taxon>
        <taxon>Acariformes</taxon>
        <taxon>Trombidiformes</taxon>
        <taxon>Prostigmata</taxon>
        <taxon>Eleutherengona</taxon>
        <taxon>Raphignathae</taxon>
        <taxon>Tetranychoidea</taxon>
        <taxon>Tetranychidae</taxon>
        <taxon>Tetranychus</taxon>
    </lineage>
</organism>
<feature type="domain" description="G" evidence="3">
    <location>
        <begin position="438"/>
        <end position="490"/>
    </location>
</feature>
<gene>
    <name evidence="5" type="primary">107368741</name>
</gene>
<dbReference type="Pfam" id="PF01926">
    <property type="entry name" value="MMR_HSR1"/>
    <property type="match status" value="1"/>
</dbReference>
<evidence type="ECO:0000256" key="1">
    <source>
        <dbReference type="SAM" id="Coils"/>
    </source>
</evidence>
<dbReference type="SUPFAM" id="SSF52540">
    <property type="entry name" value="P-loop containing nucleoside triphosphate hydrolases"/>
    <property type="match status" value="1"/>
</dbReference>
<dbReference type="EnsemblMetazoa" id="tetur28g00730.1">
    <property type="protein sequence ID" value="tetur28g00730.1"/>
    <property type="gene ID" value="tetur28g00730"/>
</dbReference>
<dbReference type="CDD" id="cd01855">
    <property type="entry name" value="YqeH"/>
    <property type="match status" value="1"/>
</dbReference>
<dbReference type="Proteomes" id="UP000015104">
    <property type="component" value="Unassembled WGS sequence"/>
</dbReference>
<dbReference type="OMA" id="WPILIPK"/>
<keyword evidence="1" id="KW-0175">Coiled coil</keyword>
<evidence type="ECO:0000313" key="6">
    <source>
        <dbReference type="Proteomes" id="UP000015104"/>
    </source>
</evidence>
<feature type="compositionally biased region" description="Basic and acidic residues" evidence="2">
    <location>
        <begin position="779"/>
        <end position="800"/>
    </location>
</feature>
<dbReference type="InterPro" id="IPR006073">
    <property type="entry name" value="GTP-bd"/>
</dbReference>
<dbReference type="HOGENOM" id="CLU_014195_1_0_1"/>
<accession>T1KZ86</accession>
<dbReference type="InterPro" id="IPR052807">
    <property type="entry name" value="Mito_transl_resp_regulator"/>
</dbReference>
<reference evidence="6" key="1">
    <citation type="submission" date="2011-08" db="EMBL/GenBank/DDBJ databases">
        <authorList>
            <person name="Rombauts S."/>
        </authorList>
    </citation>
    <scope>NUCLEOTIDE SEQUENCE</scope>
    <source>
        <strain evidence="6">London</strain>
    </source>
</reference>
<dbReference type="AlphaFoldDB" id="T1KZ86"/>
<evidence type="ECO:0000259" key="3">
    <source>
        <dbReference type="Pfam" id="PF01926"/>
    </source>
</evidence>
<dbReference type="Gene3D" id="3.40.50.300">
    <property type="entry name" value="P-loop containing nucleotide triphosphate hydrolases"/>
    <property type="match status" value="1"/>
</dbReference>
<dbReference type="InterPro" id="IPR048422">
    <property type="entry name" value="NOA1/YqeH-like_C"/>
</dbReference>
<dbReference type="STRING" id="32264.T1KZ86"/>
<proteinExistence type="predicted"/>
<dbReference type="GO" id="GO:0005525">
    <property type="term" value="F:GTP binding"/>
    <property type="evidence" value="ECO:0007669"/>
    <property type="project" value="InterPro"/>
</dbReference>
<feature type="region of interest" description="Disordered" evidence="2">
    <location>
        <begin position="774"/>
        <end position="806"/>
    </location>
</feature>
<dbReference type="PANTHER" id="PTHR46406">
    <property type="entry name" value="NITRIC OXIDE-ASSOCIATED PROTEIN 1"/>
    <property type="match status" value="1"/>
</dbReference>
<feature type="coiled-coil region" evidence="1">
    <location>
        <begin position="32"/>
        <end position="66"/>
    </location>
</feature>
<protein>
    <submittedName>
        <fullName evidence="5">Uncharacterized protein</fullName>
    </submittedName>
</protein>
<dbReference type="OrthoDB" id="1696305at2759"/>
<evidence type="ECO:0000259" key="4">
    <source>
        <dbReference type="Pfam" id="PF21516"/>
    </source>
</evidence>
<dbReference type="Pfam" id="PF21516">
    <property type="entry name" value="YqeH-like_C"/>
    <property type="match status" value="1"/>
</dbReference>
<dbReference type="PANTHER" id="PTHR46406:SF1">
    <property type="entry name" value="NITRIC OXIDE-ASSOCIATED PROTEIN 1"/>
    <property type="match status" value="1"/>
</dbReference>
<dbReference type="eggNOG" id="KOG1249">
    <property type="taxonomic scope" value="Eukaryota"/>
</dbReference>
<feature type="domain" description="NOA1/YqeH-like C-terminal" evidence="4">
    <location>
        <begin position="640"/>
        <end position="740"/>
    </location>
</feature>
<dbReference type="InterPro" id="IPR027417">
    <property type="entry name" value="P-loop_NTPase"/>
</dbReference>
<sequence>MLKVNRSIGRVNYVNNIDFKRGIRSLRVVSERQKKVEEKHAVQNALEIVEKEKQLAEWKKQDAEKLINWTPWRRKIEDQIAAKYVPLPLSLTGFGDGARPRYWTHKLRKALTLWMQEKAKSELALSNKIPAALELYLKNNKDGSDSRCKILHNAIEHDKSKTINVEQNQGQSEQKSLKFPFEMLDELRRSDPESNEVGETKKFPSGLTDKDYEDFLKHHNFVQNLALNLKDITPMDYEDEIRGWGAELWRRNYGSPDISIVPSSVPCGGCGAYLHCNDQSIPGYIPSEVFKKLSQSDLRKKICQRCDFLESYNVSLDVNVPSDLYPSIISEIRLKTGIVIIMVDLTDFPGSIWPGIVQLVGKIRKIYVVGNKVDLLPKDQVGYLSRIEEILKKEVKIACGDDENAHIRHTCLISAKTGYGVEQLITKLLSDDNGTRDIYLIGCTNVGKSTLFNMLLQSDLCAARGNDLIQRATTSLWPGTTLNLLRFPINQLRGWQLRLRRARMKRHSALAQKEKDMRLTIYRQTKNPRLAVLSDRINTTFHENVPFTIESGHPMATRHATPKPFDPKNFADKNYNFFYDTPGSIYKEQLLSLLTTEELIKTIPRETIVPRTFSLWPFQTLFIGGLARIDVVHARQNILLTVFASHYLPIHVTFTEQAKQFYDTFLGSQMLGVPCGGPERLEKWPILIPKEIDLTGIGWKESCADIVLSSAGWVSITASTQSDMVLKAFTPEGRGIFLRQPSLLPFAVNLRGPKIEGTPCFEAGRTTIDQIGDDGYLIGEKKPDPQRKLPQYKENKDSRKQNFFLR</sequence>
<reference evidence="5" key="2">
    <citation type="submission" date="2015-06" db="UniProtKB">
        <authorList>
            <consortium name="EnsemblMetazoa"/>
        </authorList>
    </citation>
    <scope>IDENTIFICATION</scope>
</reference>
<name>T1KZ86_TETUR</name>
<dbReference type="KEGG" id="tut:107368741"/>